<keyword evidence="2" id="KW-0285">Flavoprotein</keyword>
<keyword evidence="4" id="KW-0560">Oxidoreductase</keyword>
<dbReference type="Proteomes" id="UP000244855">
    <property type="component" value="Unassembled WGS sequence"/>
</dbReference>
<evidence type="ECO:0000313" key="7">
    <source>
        <dbReference type="Proteomes" id="UP000244855"/>
    </source>
</evidence>
<evidence type="ECO:0000259" key="5">
    <source>
        <dbReference type="PROSITE" id="PS51387"/>
    </source>
</evidence>
<dbReference type="STRING" id="97972.A0A2V1E0L6"/>
<dbReference type="PANTHER" id="PTHR42973:SF17">
    <property type="entry name" value="OXIDASE, PUTATIVE (AFU_ORTHOLOGUE AFUA_6G14340)-RELATED"/>
    <property type="match status" value="1"/>
</dbReference>
<dbReference type="PANTHER" id="PTHR42973">
    <property type="entry name" value="BINDING OXIDOREDUCTASE, PUTATIVE (AFU_ORTHOLOGUE AFUA_1G17690)-RELATED"/>
    <property type="match status" value="1"/>
</dbReference>
<proteinExistence type="inferred from homology"/>
<dbReference type="EMBL" id="KZ805327">
    <property type="protein sequence ID" value="PVI03849.1"/>
    <property type="molecule type" value="Genomic_DNA"/>
</dbReference>
<dbReference type="InterPro" id="IPR050416">
    <property type="entry name" value="FAD-linked_Oxidoreductase"/>
</dbReference>
<keyword evidence="3" id="KW-0274">FAD</keyword>
<dbReference type="Gene3D" id="3.40.462.20">
    <property type="match status" value="1"/>
</dbReference>
<comment type="similarity">
    <text evidence="1">Belongs to the oxygen-dependent FAD-linked oxidoreductase family.</text>
</comment>
<dbReference type="Pfam" id="PF01565">
    <property type="entry name" value="FAD_binding_4"/>
    <property type="match status" value="1"/>
</dbReference>
<dbReference type="Gene3D" id="3.30.465.10">
    <property type="match status" value="1"/>
</dbReference>
<dbReference type="Pfam" id="PF08031">
    <property type="entry name" value="BBE"/>
    <property type="match status" value="1"/>
</dbReference>
<evidence type="ECO:0000256" key="4">
    <source>
        <dbReference type="ARBA" id="ARBA00023002"/>
    </source>
</evidence>
<dbReference type="InterPro" id="IPR006094">
    <property type="entry name" value="Oxid_FAD_bind_N"/>
</dbReference>
<dbReference type="PROSITE" id="PS51387">
    <property type="entry name" value="FAD_PCMH"/>
    <property type="match status" value="1"/>
</dbReference>
<dbReference type="SUPFAM" id="SSF56176">
    <property type="entry name" value="FAD-binding/transporter-associated domain-like"/>
    <property type="match status" value="1"/>
</dbReference>
<evidence type="ECO:0000256" key="1">
    <source>
        <dbReference type="ARBA" id="ARBA00005466"/>
    </source>
</evidence>
<dbReference type="InterPro" id="IPR036318">
    <property type="entry name" value="FAD-bd_PCMH-like_sf"/>
</dbReference>
<evidence type="ECO:0000256" key="2">
    <source>
        <dbReference type="ARBA" id="ARBA00022630"/>
    </source>
</evidence>
<reference evidence="6 7" key="1">
    <citation type="journal article" date="2018" name="Sci. Rep.">
        <title>Comparative genomics provides insights into the lifestyle and reveals functional heterogeneity of dark septate endophytic fungi.</title>
        <authorList>
            <person name="Knapp D.G."/>
            <person name="Nemeth J.B."/>
            <person name="Barry K."/>
            <person name="Hainaut M."/>
            <person name="Henrissat B."/>
            <person name="Johnson J."/>
            <person name="Kuo A."/>
            <person name="Lim J.H.P."/>
            <person name="Lipzen A."/>
            <person name="Nolan M."/>
            <person name="Ohm R.A."/>
            <person name="Tamas L."/>
            <person name="Grigoriev I.V."/>
            <person name="Spatafora J.W."/>
            <person name="Nagy L.G."/>
            <person name="Kovacs G.M."/>
        </authorList>
    </citation>
    <scope>NUCLEOTIDE SEQUENCE [LARGE SCALE GENOMIC DNA]</scope>
    <source>
        <strain evidence="6 7">DSE2036</strain>
    </source>
</reference>
<gene>
    <name evidence="6" type="ORF">DM02DRAFT_557441</name>
</gene>
<evidence type="ECO:0000313" key="6">
    <source>
        <dbReference type="EMBL" id="PVI03849.1"/>
    </source>
</evidence>
<dbReference type="OrthoDB" id="415825at2759"/>
<feature type="domain" description="FAD-binding PCMH-type" evidence="5">
    <location>
        <begin position="42"/>
        <end position="215"/>
    </location>
</feature>
<sequence length="472" mass="50682">MGNTNSSAVEKCLDAAVGAKNFASSATVAYQLSHVKPYNLDIPVKPAAVTYPSTSDQVAAVVKCAVDNNLKVQPRSGGHSYANYGIGGSDNAIVVDLKNFQQFSMDTNTWQATIGSGTLLGDVTKRLQENGKRAMAHGTCPQVGSGGHLTIGGLGPSSRMWGTALDHVLEVEVVLANSTVTRASETQNPDIFWALKGAGASFGIITEFVVRTQASPAESTLYTYTINAGNAAAKATAFKQWQALISDPTLSRKFATQFILTELGLIITGTYFGPRAEFDSLNISSRLPPKSESILVLDDWLGVVGHWAEDTALELVGGVQSNFYAKSAAYTKDDLLSNATIDKLFTYLDEVDKGTPVWFLIFDLEGGAVNDPAPDATAYGHRDALFYHQAYAVNLFGRVDDKIRNFLTGLNKIVEDGVGRELGAYAGYVDRALGDKGPELYWGANLEKLRRVKKEVDSGDVFSNPQSVKPAE</sequence>
<protein>
    <submittedName>
        <fullName evidence="6">Glucooligosaccharide oxidase</fullName>
    </submittedName>
</protein>
<dbReference type="InterPro" id="IPR016166">
    <property type="entry name" value="FAD-bd_PCMH"/>
</dbReference>
<dbReference type="GO" id="GO:0071949">
    <property type="term" value="F:FAD binding"/>
    <property type="evidence" value="ECO:0007669"/>
    <property type="project" value="InterPro"/>
</dbReference>
<dbReference type="GO" id="GO:0016491">
    <property type="term" value="F:oxidoreductase activity"/>
    <property type="evidence" value="ECO:0007669"/>
    <property type="project" value="UniProtKB-KW"/>
</dbReference>
<dbReference type="InterPro" id="IPR012951">
    <property type="entry name" value="BBE"/>
</dbReference>
<organism evidence="6 7">
    <name type="scientific">Periconia macrospinosa</name>
    <dbReference type="NCBI Taxonomy" id="97972"/>
    <lineage>
        <taxon>Eukaryota</taxon>
        <taxon>Fungi</taxon>
        <taxon>Dikarya</taxon>
        <taxon>Ascomycota</taxon>
        <taxon>Pezizomycotina</taxon>
        <taxon>Dothideomycetes</taxon>
        <taxon>Pleosporomycetidae</taxon>
        <taxon>Pleosporales</taxon>
        <taxon>Massarineae</taxon>
        <taxon>Periconiaceae</taxon>
        <taxon>Periconia</taxon>
    </lineage>
</organism>
<dbReference type="InterPro" id="IPR016169">
    <property type="entry name" value="FAD-bd_PCMH_sub2"/>
</dbReference>
<accession>A0A2V1E0L6</accession>
<dbReference type="AlphaFoldDB" id="A0A2V1E0L6"/>
<evidence type="ECO:0000256" key="3">
    <source>
        <dbReference type="ARBA" id="ARBA00022827"/>
    </source>
</evidence>
<keyword evidence="7" id="KW-1185">Reference proteome</keyword>
<name>A0A2V1E0L6_9PLEO</name>